<comment type="similarity">
    <text evidence="3">Belongs to the wax synthase family.</text>
</comment>
<feature type="transmembrane region" description="Helical" evidence="8">
    <location>
        <begin position="72"/>
        <end position="92"/>
    </location>
</feature>
<name>A0A1K0GHJ3_9BASI</name>
<evidence type="ECO:0000256" key="1">
    <source>
        <dbReference type="ARBA" id="ARBA00004141"/>
    </source>
</evidence>
<keyword evidence="7 8" id="KW-0472">Membrane</keyword>
<dbReference type="OrthoDB" id="1077582at2759"/>
<feature type="transmembrane region" description="Helical" evidence="8">
    <location>
        <begin position="38"/>
        <end position="57"/>
    </location>
</feature>
<keyword evidence="6 8" id="KW-1133">Transmembrane helix</keyword>
<reference evidence="11" key="1">
    <citation type="submission" date="2016-04" db="EMBL/GenBank/DDBJ databases">
        <authorList>
            <person name="Guldener U."/>
            <person name="Guldener U."/>
        </authorList>
    </citation>
    <scope>NUCLEOTIDE SEQUENCE [LARGE SCALE GENOMIC DNA]</scope>
    <source>
        <strain evidence="11">UB2112</strain>
    </source>
</reference>
<evidence type="ECO:0000313" key="10">
    <source>
        <dbReference type="EMBL" id="SAM62554.1"/>
    </source>
</evidence>
<evidence type="ECO:0000256" key="8">
    <source>
        <dbReference type="SAM" id="Phobius"/>
    </source>
</evidence>
<keyword evidence="5 8" id="KW-0812">Transmembrane</keyword>
<evidence type="ECO:0000256" key="2">
    <source>
        <dbReference type="ARBA" id="ARBA00005179"/>
    </source>
</evidence>
<accession>A0A1K0GHJ3</accession>
<feature type="transmembrane region" description="Helical" evidence="8">
    <location>
        <begin position="6"/>
        <end position="26"/>
    </location>
</feature>
<comment type="pathway">
    <text evidence="2">Secondary metabolite biosynthesis.</text>
</comment>
<dbReference type="EMBL" id="LT558117">
    <property type="protein sequence ID" value="SAM62554.1"/>
    <property type="molecule type" value="Genomic_DNA"/>
</dbReference>
<dbReference type="PANTHER" id="PTHR31595">
    <property type="entry name" value="LONG-CHAIN-ALCOHOL O-FATTY-ACYLTRANSFERASE 3-RELATED"/>
    <property type="match status" value="1"/>
</dbReference>
<comment type="subcellular location">
    <subcellularLocation>
        <location evidence="1">Membrane</location>
        <topology evidence="1">Multi-pass membrane protein</topology>
    </subcellularLocation>
</comment>
<evidence type="ECO:0000256" key="7">
    <source>
        <dbReference type="ARBA" id="ARBA00023136"/>
    </source>
</evidence>
<evidence type="ECO:0000313" key="11">
    <source>
        <dbReference type="Proteomes" id="UP000179920"/>
    </source>
</evidence>
<dbReference type="Pfam" id="PF13813">
    <property type="entry name" value="MBOAT_2"/>
    <property type="match status" value="1"/>
</dbReference>
<dbReference type="PANTHER" id="PTHR31595:SF57">
    <property type="entry name" value="OS04G0481900 PROTEIN"/>
    <property type="match status" value="1"/>
</dbReference>
<feature type="transmembrane region" description="Helical" evidence="8">
    <location>
        <begin position="376"/>
        <end position="397"/>
    </location>
</feature>
<dbReference type="AlphaFoldDB" id="A0A1K0GHJ3"/>
<evidence type="ECO:0000256" key="3">
    <source>
        <dbReference type="ARBA" id="ARBA00007282"/>
    </source>
</evidence>
<proteinExistence type="inferred from homology"/>
<dbReference type="InterPro" id="IPR044851">
    <property type="entry name" value="Wax_synthase"/>
</dbReference>
<evidence type="ECO:0000256" key="4">
    <source>
        <dbReference type="ARBA" id="ARBA00022679"/>
    </source>
</evidence>
<dbReference type="GO" id="GO:0008374">
    <property type="term" value="F:O-acyltransferase activity"/>
    <property type="evidence" value="ECO:0007669"/>
    <property type="project" value="InterPro"/>
</dbReference>
<organism evidence="10 11">
    <name type="scientific">Ustilago bromivora</name>
    <dbReference type="NCBI Taxonomy" id="307758"/>
    <lineage>
        <taxon>Eukaryota</taxon>
        <taxon>Fungi</taxon>
        <taxon>Dikarya</taxon>
        <taxon>Basidiomycota</taxon>
        <taxon>Ustilaginomycotina</taxon>
        <taxon>Ustilaginomycetes</taxon>
        <taxon>Ustilaginales</taxon>
        <taxon>Ustilaginaceae</taxon>
        <taxon>Ustilago</taxon>
    </lineage>
</organism>
<evidence type="ECO:0000256" key="5">
    <source>
        <dbReference type="ARBA" id="ARBA00022692"/>
    </source>
</evidence>
<evidence type="ECO:0000256" key="6">
    <source>
        <dbReference type="ARBA" id="ARBA00022989"/>
    </source>
</evidence>
<dbReference type="Proteomes" id="UP000179920">
    <property type="component" value="Chromosome I"/>
</dbReference>
<gene>
    <name evidence="10" type="ORF">UBRO_03805</name>
</gene>
<dbReference type="InterPro" id="IPR032805">
    <property type="entry name" value="Wax_synthase_dom"/>
</dbReference>
<dbReference type="GO" id="GO:0006629">
    <property type="term" value="P:lipid metabolic process"/>
    <property type="evidence" value="ECO:0007669"/>
    <property type="project" value="InterPro"/>
</dbReference>
<feature type="domain" description="Wax synthase" evidence="9">
    <location>
        <begin position="269"/>
        <end position="343"/>
    </location>
</feature>
<protein>
    <recommendedName>
        <fullName evidence="9">Wax synthase domain-containing protein</fullName>
    </recommendedName>
</protein>
<keyword evidence="4" id="KW-0808">Transferase</keyword>
<evidence type="ECO:0000259" key="9">
    <source>
        <dbReference type="Pfam" id="PF13813"/>
    </source>
</evidence>
<sequence>MPYDHTNSWIIAAPMPFILLQIHLLIRYDPKTTLLLRASLIPIVVLLSLRSTFAYYYKLTGQGQLDGRGQHVNITLGCGAFCIIIWSLGWGLTLQPPRLKVAPSTTNGTKNGLHNRQLSKGKAKAESGLPTFFPGTKMPVELDLLLNLRGIGWEYGIKQGAPALPVPQVTTQQRLSWIVRHLAEVPLYYLLYDAILVLVEDQRFNLHAHTRYGGSIWDCRKGSFGAAGPYLICAAYASSFICAKAMMHAVLGAISIGFLNDLPSRWDPQAVQVPWLSTSVHQFWGKRWHQYLRVTFMTLGFWPVRDTLKPIAGRRVANIAGIWGTFLASSFVHEFGRVNLAPKPGFCVTHVSLFFAIQPIAIFAEQGWEKVTGRKVRGVLGWLWTMTWMLSTSPLLMEMMNRDGMLASKNMKLAVTKRPVTLMLDWWDNVVRGL</sequence>
<dbReference type="GO" id="GO:0016020">
    <property type="term" value="C:membrane"/>
    <property type="evidence" value="ECO:0007669"/>
    <property type="project" value="UniProtKB-SubCell"/>
</dbReference>